<protein>
    <submittedName>
        <fullName evidence="1">Uncharacterized protein</fullName>
    </submittedName>
</protein>
<evidence type="ECO:0000313" key="2">
    <source>
        <dbReference type="Proteomes" id="UP000192801"/>
    </source>
</evidence>
<dbReference type="AlphaFoldDB" id="A0A1X0DCH1"/>
<dbReference type="Proteomes" id="UP000192801">
    <property type="component" value="Unassembled WGS sequence"/>
</dbReference>
<evidence type="ECO:0000313" key="1">
    <source>
        <dbReference type="EMBL" id="ORA70028.1"/>
    </source>
</evidence>
<sequence>MERIVIEFSDPAPVRRGFALLVEQADGGQLQVRDLEFLHSIYGVASTVAADRVDPVLTGLDGAASGLFDRAELDAIAADLAHGRTAAVLAYDGVIDPALASWESGGAEIRRLSSS</sequence>
<accession>A0A1X0DCH1</accession>
<comment type="caution">
    <text evidence="1">The sequence shown here is derived from an EMBL/GenBank/DDBJ whole genome shotgun (WGS) entry which is preliminary data.</text>
</comment>
<organism evidence="1 2">
    <name type="scientific">Mycolicibacterium insubricum</name>
    <dbReference type="NCBI Taxonomy" id="444597"/>
    <lineage>
        <taxon>Bacteria</taxon>
        <taxon>Bacillati</taxon>
        <taxon>Actinomycetota</taxon>
        <taxon>Actinomycetes</taxon>
        <taxon>Mycobacteriales</taxon>
        <taxon>Mycobacteriaceae</taxon>
        <taxon>Mycolicibacterium</taxon>
    </lineage>
</organism>
<gene>
    <name evidence="1" type="ORF">BST26_12125</name>
</gene>
<proteinExistence type="predicted"/>
<dbReference type="EMBL" id="MVHS01000026">
    <property type="protein sequence ID" value="ORA70028.1"/>
    <property type="molecule type" value="Genomic_DNA"/>
</dbReference>
<dbReference type="OrthoDB" id="4628984at2"/>
<keyword evidence="2" id="KW-1185">Reference proteome</keyword>
<reference evidence="1 2" key="1">
    <citation type="submission" date="2016-12" db="EMBL/GenBank/DDBJ databases">
        <title>The new phylogeny of genus Mycobacterium.</title>
        <authorList>
            <person name="Tortoli E."/>
            <person name="Trovato A."/>
            <person name="Cirillo D.M."/>
        </authorList>
    </citation>
    <scope>NUCLEOTIDE SEQUENCE [LARGE SCALE GENOMIC DNA]</scope>
    <source>
        <strain evidence="1 2">DSM 45130</strain>
    </source>
</reference>
<dbReference type="RefSeq" id="WP_083031255.1">
    <property type="nucleotide sequence ID" value="NZ_AP022618.1"/>
</dbReference>
<name>A0A1X0DCH1_9MYCO</name>